<comment type="function">
    <text evidence="9">Catalyzes the phospholipid dependent N-acylation of the N-terminal cysteine of apolipoprotein, the last step in lipoprotein maturation.</text>
</comment>
<dbReference type="InterPro" id="IPR036526">
    <property type="entry name" value="C-N_Hydrolase_sf"/>
</dbReference>
<evidence type="ECO:0000256" key="3">
    <source>
        <dbReference type="ARBA" id="ARBA00022475"/>
    </source>
</evidence>
<dbReference type="RefSeq" id="WP_154331630.1">
    <property type="nucleotide sequence ID" value="NZ_CP046052.1"/>
</dbReference>
<evidence type="ECO:0000256" key="8">
    <source>
        <dbReference type="ARBA" id="ARBA00023315"/>
    </source>
</evidence>
<evidence type="ECO:0000259" key="10">
    <source>
        <dbReference type="PROSITE" id="PS50263"/>
    </source>
</evidence>
<dbReference type="EMBL" id="CP046052">
    <property type="protein sequence ID" value="QGM46192.1"/>
    <property type="molecule type" value="Genomic_DNA"/>
</dbReference>
<keyword evidence="12" id="KW-1185">Reference proteome</keyword>
<keyword evidence="11" id="KW-0449">Lipoprotein</keyword>
<dbReference type="GO" id="GO:0005886">
    <property type="term" value="C:plasma membrane"/>
    <property type="evidence" value="ECO:0007669"/>
    <property type="project" value="UniProtKB-SubCell"/>
</dbReference>
<comment type="similarity">
    <text evidence="2 9">Belongs to the CN hydrolase family. Apolipoprotein N-acyltransferase subfamily.</text>
</comment>
<keyword evidence="3 9" id="KW-1003">Cell membrane</keyword>
<dbReference type="CDD" id="cd07571">
    <property type="entry name" value="ALP_N-acyl_transferase"/>
    <property type="match status" value="1"/>
</dbReference>
<dbReference type="Pfam" id="PF00795">
    <property type="entry name" value="CN_hydrolase"/>
    <property type="match status" value="1"/>
</dbReference>
<organism evidence="11 12">
    <name type="scientific">Methylocystis heyeri</name>
    <dbReference type="NCBI Taxonomy" id="391905"/>
    <lineage>
        <taxon>Bacteria</taxon>
        <taxon>Pseudomonadati</taxon>
        <taxon>Pseudomonadota</taxon>
        <taxon>Alphaproteobacteria</taxon>
        <taxon>Hyphomicrobiales</taxon>
        <taxon>Methylocystaceae</taxon>
        <taxon>Methylocystis</taxon>
    </lineage>
</organism>
<dbReference type="InterPro" id="IPR004563">
    <property type="entry name" value="Apolipo_AcylTrfase"/>
</dbReference>
<reference evidence="11 12" key="1">
    <citation type="submission" date="2019-11" db="EMBL/GenBank/DDBJ databases">
        <title>The genome sequence of Methylocystis heyeri.</title>
        <authorList>
            <person name="Oshkin I.Y."/>
            <person name="Miroshnikov K."/>
            <person name="Dedysh S.N."/>
        </authorList>
    </citation>
    <scope>NUCLEOTIDE SEQUENCE [LARGE SCALE GENOMIC DNA]</scope>
    <source>
        <strain evidence="11 12">H2</strain>
    </source>
</reference>
<sequence>MLHRDGAGGGLTLPQRIILAEGWRRRAVAFLAGACGALALEPVGFAPAMAIPLTAAVWLIDGAAGAPAPSRWSFNAASLRSAAGAGWWLGFGYFLAGLWWLGSALLVEADQYAWALPLAVLGVPAGLALFTSLGFAVARLLWSPGSLRVFALAAGLGGAEWLRGHVLTGFPWNDFGMALGGVQLFAQTGSAVGLYGLDLIAILIFAAPATLIDHERKRRFGSPAAAVAMTLLVALAVFGAVRLSQEQTGAVEGVRLRLMQPNLPMDAKFRPENGQEILRRYLALSDQATAPDRMGVSDVTHFIWPESAFPFVLSREPQALSAIAHGLQGKILITGAARVENGPSRKARGKIFNAVQVVQGEKIIAYYDKKHLVPFGEYLPLENWLRPLGVHHLVPGTWDVGQTPRRLSAPGLPPAAPLVCYEAIFPGQAVEPGSERPGWLLNVTSDGWFGHTSGPYQHFAQARLRAIEEGLPLIRAANTGISAIVDPYGRVLEQLPLGVEGVLDGALPKPAPQTFYSRHAEIVFPALWALVFCCALAGRVRA</sequence>
<feature type="transmembrane region" description="Helical" evidence="9">
    <location>
        <begin position="114"/>
        <end position="137"/>
    </location>
</feature>
<feature type="transmembrane region" description="Helical" evidence="9">
    <location>
        <begin position="192"/>
        <end position="212"/>
    </location>
</feature>
<feature type="transmembrane region" description="Helical" evidence="9">
    <location>
        <begin position="27"/>
        <end position="60"/>
    </location>
</feature>
<protein>
    <recommendedName>
        <fullName evidence="9">Apolipoprotein N-acyltransferase</fullName>
        <shortName evidence="9">ALP N-acyltransferase</shortName>
        <ecNumber evidence="9">2.3.1.269</ecNumber>
    </recommendedName>
</protein>
<evidence type="ECO:0000256" key="1">
    <source>
        <dbReference type="ARBA" id="ARBA00004651"/>
    </source>
</evidence>
<feature type="domain" description="CN hydrolase" evidence="10">
    <location>
        <begin position="259"/>
        <end position="509"/>
    </location>
</feature>
<comment type="pathway">
    <text evidence="9">Protein modification; lipoprotein biosynthesis (N-acyl transfer).</text>
</comment>
<feature type="transmembrane region" description="Helical" evidence="9">
    <location>
        <begin position="81"/>
        <end position="102"/>
    </location>
</feature>
<dbReference type="PROSITE" id="PS50263">
    <property type="entry name" value="CN_HYDROLASE"/>
    <property type="match status" value="1"/>
</dbReference>
<dbReference type="PANTHER" id="PTHR38686:SF1">
    <property type="entry name" value="APOLIPOPROTEIN N-ACYLTRANSFERASE"/>
    <property type="match status" value="1"/>
</dbReference>
<dbReference type="HAMAP" id="MF_01148">
    <property type="entry name" value="Lnt"/>
    <property type="match status" value="1"/>
</dbReference>
<feature type="transmembrane region" description="Helical" evidence="9">
    <location>
        <begin position="224"/>
        <end position="241"/>
    </location>
</feature>
<dbReference type="SUPFAM" id="SSF56317">
    <property type="entry name" value="Carbon-nitrogen hydrolase"/>
    <property type="match status" value="1"/>
</dbReference>
<dbReference type="AlphaFoldDB" id="A0A6B8KEZ6"/>
<dbReference type="PANTHER" id="PTHR38686">
    <property type="entry name" value="APOLIPOPROTEIN N-ACYLTRANSFERASE"/>
    <property type="match status" value="1"/>
</dbReference>
<evidence type="ECO:0000256" key="4">
    <source>
        <dbReference type="ARBA" id="ARBA00022679"/>
    </source>
</evidence>
<evidence type="ECO:0000256" key="7">
    <source>
        <dbReference type="ARBA" id="ARBA00023136"/>
    </source>
</evidence>
<evidence type="ECO:0000256" key="9">
    <source>
        <dbReference type="HAMAP-Rule" id="MF_01148"/>
    </source>
</evidence>
<evidence type="ECO:0000313" key="12">
    <source>
        <dbReference type="Proteomes" id="UP000309061"/>
    </source>
</evidence>
<comment type="caution">
    <text evidence="9">Lacks conserved residue(s) required for the propagation of feature annotation.</text>
</comment>
<dbReference type="UniPathway" id="UPA00666"/>
<keyword evidence="7 9" id="KW-0472">Membrane</keyword>
<dbReference type="NCBIfam" id="TIGR00546">
    <property type="entry name" value="lnt"/>
    <property type="match status" value="1"/>
</dbReference>
<evidence type="ECO:0000313" key="11">
    <source>
        <dbReference type="EMBL" id="QGM46192.1"/>
    </source>
</evidence>
<keyword evidence="8 9" id="KW-0012">Acyltransferase</keyword>
<evidence type="ECO:0000256" key="5">
    <source>
        <dbReference type="ARBA" id="ARBA00022692"/>
    </source>
</evidence>
<dbReference type="Gene3D" id="3.60.110.10">
    <property type="entry name" value="Carbon-nitrogen hydrolase"/>
    <property type="match status" value="1"/>
</dbReference>
<comment type="catalytic activity">
    <reaction evidence="9">
        <text>N-terminal S-1,2-diacyl-sn-glyceryl-L-cysteinyl-[lipoprotein] + a glycerophospholipid = N-acyl-S-1,2-diacyl-sn-glyceryl-L-cysteinyl-[lipoprotein] + a 2-acyl-sn-glycero-3-phospholipid + H(+)</text>
        <dbReference type="Rhea" id="RHEA:48228"/>
        <dbReference type="Rhea" id="RHEA-COMP:14681"/>
        <dbReference type="Rhea" id="RHEA-COMP:14684"/>
        <dbReference type="ChEBI" id="CHEBI:15378"/>
        <dbReference type="ChEBI" id="CHEBI:136912"/>
        <dbReference type="ChEBI" id="CHEBI:140656"/>
        <dbReference type="ChEBI" id="CHEBI:140657"/>
        <dbReference type="ChEBI" id="CHEBI:140660"/>
        <dbReference type="EC" id="2.3.1.269"/>
    </reaction>
</comment>
<dbReference type="Pfam" id="PF20154">
    <property type="entry name" value="LNT_N"/>
    <property type="match status" value="1"/>
</dbReference>
<name>A0A6B8KEZ6_9HYPH</name>
<gene>
    <name evidence="9 11" type="primary">lnt</name>
    <name evidence="11" type="ORF">H2LOC_011065</name>
</gene>
<dbReference type="OrthoDB" id="9804277at2"/>
<evidence type="ECO:0000256" key="6">
    <source>
        <dbReference type="ARBA" id="ARBA00022989"/>
    </source>
</evidence>
<dbReference type="Proteomes" id="UP000309061">
    <property type="component" value="Chromosome"/>
</dbReference>
<dbReference type="InterPro" id="IPR003010">
    <property type="entry name" value="C-N_Hydrolase"/>
</dbReference>
<dbReference type="EC" id="2.3.1.269" evidence="9"/>
<keyword evidence="4 9" id="KW-0808">Transferase</keyword>
<evidence type="ECO:0000256" key="2">
    <source>
        <dbReference type="ARBA" id="ARBA00010065"/>
    </source>
</evidence>
<accession>A0A6B8KEZ6</accession>
<comment type="subcellular location">
    <subcellularLocation>
        <location evidence="1 9">Cell membrane</location>
        <topology evidence="1 9">Multi-pass membrane protein</topology>
    </subcellularLocation>
</comment>
<dbReference type="KEGG" id="mhey:H2LOC_011065"/>
<keyword evidence="6 9" id="KW-1133">Transmembrane helix</keyword>
<keyword evidence="5 9" id="KW-0812">Transmembrane</keyword>
<dbReference type="GO" id="GO:0042158">
    <property type="term" value="P:lipoprotein biosynthetic process"/>
    <property type="evidence" value="ECO:0007669"/>
    <property type="project" value="UniProtKB-UniRule"/>
</dbReference>
<dbReference type="GO" id="GO:0016410">
    <property type="term" value="F:N-acyltransferase activity"/>
    <property type="evidence" value="ECO:0007669"/>
    <property type="project" value="UniProtKB-UniRule"/>
</dbReference>
<proteinExistence type="inferred from homology"/>
<dbReference type="InterPro" id="IPR045378">
    <property type="entry name" value="LNT_N"/>
</dbReference>